<keyword evidence="8" id="KW-1133">Transmembrane helix</keyword>
<feature type="domain" description="Ig-like" evidence="13">
    <location>
        <begin position="98"/>
        <end position="191"/>
    </location>
</feature>
<evidence type="ECO:0000259" key="13">
    <source>
        <dbReference type="PROSITE" id="PS50835"/>
    </source>
</evidence>
<feature type="non-terminal residue" evidence="14">
    <location>
        <position position="1"/>
    </location>
</feature>
<dbReference type="InterPro" id="IPR007110">
    <property type="entry name" value="Ig-like_dom"/>
</dbReference>
<dbReference type="GO" id="GO:0098632">
    <property type="term" value="F:cell-cell adhesion mediator activity"/>
    <property type="evidence" value="ECO:0007669"/>
    <property type="project" value="TreeGrafter"/>
</dbReference>
<name>A0AAN8W9U1_HALRR</name>
<dbReference type="InterPro" id="IPR036179">
    <property type="entry name" value="Ig-like_dom_sf"/>
</dbReference>
<accession>A0AAN8W9U1</accession>
<dbReference type="GO" id="GO:0070593">
    <property type="term" value="P:dendrite self-avoidance"/>
    <property type="evidence" value="ECO:0007669"/>
    <property type="project" value="TreeGrafter"/>
</dbReference>
<evidence type="ECO:0000256" key="5">
    <source>
        <dbReference type="ARBA" id="ARBA00022729"/>
    </source>
</evidence>
<keyword evidence="4" id="KW-0812">Transmembrane</keyword>
<dbReference type="PANTHER" id="PTHR10075:SF14">
    <property type="entry name" value="CELL ADHESION MOLECULE DSCAM2-RELATED"/>
    <property type="match status" value="1"/>
</dbReference>
<dbReference type="GO" id="GO:0007156">
    <property type="term" value="P:homophilic cell adhesion via plasma membrane adhesion molecules"/>
    <property type="evidence" value="ECO:0007669"/>
    <property type="project" value="TreeGrafter"/>
</dbReference>
<evidence type="ECO:0000256" key="4">
    <source>
        <dbReference type="ARBA" id="ARBA00022692"/>
    </source>
</evidence>
<dbReference type="EMBL" id="JAXCGZ010023182">
    <property type="protein sequence ID" value="KAK7015884.1"/>
    <property type="molecule type" value="Genomic_DNA"/>
</dbReference>
<dbReference type="SUPFAM" id="SSF48726">
    <property type="entry name" value="Immunoglobulin"/>
    <property type="match status" value="2"/>
</dbReference>
<keyword evidence="7" id="KW-0130">Cell adhesion</keyword>
<dbReference type="Pfam" id="PF13927">
    <property type="entry name" value="Ig_3"/>
    <property type="match status" value="2"/>
</dbReference>
<dbReference type="AlphaFoldDB" id="A0AAN8W9U1"/>
<dbReference type="GO" id="GO:0007411">
    <property type="term" value="P:axon guidance"/>
    <property type="evidence" value="ECO:0007669"/>
    <property type="project" value="TreeGrafter"/>
</dbReference>
<evidence type="ECO:0000256" key="1">
    <source>
        <dbReference type="ARBA" id="ARBA00004167"/>
    </source>
</evidence>
<dbReference type="CDD" id="cd20956">
    <property type="entry name" value="IgI_4_Dscam"/>
    <property type="match status" value="1"/>
</dbReference>
<dbReference type="PROSITE" id="PS50835">
    <property type="entry name" value="IG_LIKE"/>
    <property type="match status" value="2"/>
</dbReference>
<evidence type="ECO:0000256" key="2">
    <source>
        <dbReference type="ARBA" id="ARBA00004236"/>
    </source>
</evidence>
<dbReference type="InterPro" id="IPR003599">
    <property type="entry name" value="Ig_sub"/>
</dbReference>
<evidence type="ECO:0000313" key="14">
    <source>
        <dbReference type="EMBL" id="KAK7015884.1"/>
    </source>
</evidence>
<keyword evidence="12" id="KW-0393">Immunoglobulin domain</keyword>
<evidence type="ECO:0000256" key="12">
    <source>
        <dbReference type="ARBA" id="ARBA00023319"/>
    </source>
</evidence>
<dbReference type="InterPro" id="IPR013783">
    <property type="entry name" value="Ig-like_fold"/>
</dbReference>
<dbReference type="FunFam" id="2.60.40.10:FF:000005">
    <property type="entry name" value="Neuronal cell adhesion molecule"/>
    <property type="match status" value="1"/>
</dbReference>
<evidence type="ECO:0000256" key="11">
    <source>
        <dbReference type="ARBA" id="ARBA00023180"/>
    </source>
</evidence>
<evidence type="ECO:0000256" key="6">
    <source>
        <dbReference type="ARBA" id="ARBA00022737"/>
    </source>
</evidence>
<keyword evidence="3" id="KW-1003">Cell membrane</keyword>
<dbReference type="FunFam" id="2.60.40.10:FF:000017">
    <property type="entry name" value="Down syndrome cell adhesion molecule b"/>
    <property type="match status" value="1"/>
</dbReference>
<gene>
    <name evidence="14" type="ORF">SK128_009426</name>
</gene>
<feature type="domain" description="Ig-like" evidence="13">
    <location>
        <begin position="195"/>
        <end position="280"/>
    </location>
</feature>
<dbReference type="GO" id="GO:0007417">
    <property type="term" value="P:central nervous system development"/>
    <property type="evidence" value="ECO:0007669"/>
    <property type="project" value="TreeGrafter"/>
</dbReference>
<dbReference type="SMART" id="SM00408">
    <property type="entry name" value="IGc2"/>
    <property type="match status" value="2"/>
</dbReference>
<keyword evidence="10" id="KW-1015">Disulfide bond</keyword>
<reference evidence="14 15" key="1">
    <citation type="submission" date="2023-11" db="EMBL/GenBank/DDBJ databases">
        <title>Halocaridina rubra genome assembly.</title>
        <authorList>
            <person name="Smith C."/>
        </authorList>
    </citation>
    <scope>NUCLEOTIDE SEQUENCE [LARGE SCALE GENOMIC DNA]</scope>
    <source>
        <strain evidence="14">EP-1</strain>
        <tissue evidence="14">Whole</tissue>
    </source>
</reference>
<dbReference type="Proteomes" id="UP001381693">
    <property type="component" value="Unassembled WGS sequence"/>
</dbReference>
<keyword evidence="5" id="KW-0732">Signal</keyword>
<keyword evidence="6" id="KW-0677">Repeat</keyword>
<evidence type="ECO:0000256" key="7">
    <source>
        <dbReference type="ARBA" id="ARBA00022889"/>
    </source>
</evidence>
<evidence type="ECO:0000256" key="9">
    <source>
        <dbReference type="ARBA" id="ARBA00023136"/>
    </source>
</evidence>
<dbReference type="SMART" id="SM00409">
    <property type="entry name" value="IG"/>
    <property type="match status" value="2"/>
</dbReference>
<organism evidence="14 15">
    <name type="scientific">Halocaridina rubra</name>
    <name type="common">Hawaiian red shrimp</name>
    <dbReference type="NCBI Taxonomy" id="373956"/>
    <lineage>
        <taxon>Eukaryota</taxon>
        <taxon>Metazoa</taxon>
        <taxon>Ecdysozoa</taxon>
        <taxon>Arthropoda</taxon>
        <taxon>Crustacea</taxon>
        <taxon>Multicrustacea</taxon>
        <taxon>Malacostraca</taxon>
        <taxon>Eumalacostraca</taxon>
        <taxon>Eucarida</taxon>
        <taxon>Decapoda</taxon>
        <taxon>Pleocyemata</taxon>
        <taxon>Caridea</taxon>
        <taxon>Atyoidea</taxon>
        <taxon>Atyidae</taxon>
        <taxon>Halocaridina</taxon>
    </lineage>
</organism>
<evidence type="ECO:0000313" key="15">
    <source>
        <dbReference type="Proteomes" id="UP001381693"/>
    </source>
</evidence>
<sequence length="346" mass="38761">WRLTSSSRNISPEFPFHMKKMSLIRREESSHSYIPISEDRQSRPLQGLRYFVSSRNGLKATSTPQRENLEIMKTIGSQLKRSSRDLGLSHYSRSDSAPQLRYTPIDQTVSPGSPVSLKCSAQGSPSPVITWTRDRQPLLPTHRTTVGSFLTQLGDVVSHVNLTDITVRDGGAYTCTAHNALGSSSHSARINVYGPPFVRAMPNVTAIAGENVHLFCPAGGFPAPAITWRRNRQGLPSDPRQEKLNNGTLIIRNAGHTDVGRYSCVVSNSQGQTAASHTFLQILSKKMMKKLHFSKDMICLWFQFQSLLTLRGYSYRDNKLLFMTRNSREISSFSQYISDQKLSLKI</sequence>
<evidence type="ECO:0000256" key="10">
    <source>
        <dbReference type="ARBA" id="ARBA00023157"/>
    </source>
</evidence>
<comment type="caution">
    <text evidence="14">The sequence shown here is derived from an EMBL/GenBank/DDBJ whole genome shotgun (WGS) entry which is preliminary data.</text>
</comment>
<keyword evidence="15" id="KW-1185">Reference proteome</keyword>
<proteinExistence type="predicted"/>
<keyword evidence="11" id="KW-0325">Glycoprotein</keyword>
<dbReference type="GO" id="GO:0030424">
    <property type="term" value="C:axon"/>
    <property type="evidence" value="ECO:0007669"/>
    <property type="project" value="TreeGrafter"/>
</dbReference>
<comment type="subcellular location">
    <subcellularLocation>
        <location evidence="2">Cell membrane</location>
    </subcellularLocation>
    <subcellularLocation>
        <location evidence="1">Membrane</location>
        <topology evidence="1">Single-pass membrane protein</topology>
    </subcellularLocation>
</comment>
<dbReference type="InterPro" id="IPR003598">
    <property type="entry name" value="Ig_sub2"/>
</dbReference>
<evidence type="ECO:0000256" key="3">
    <source>
        <dbReference type="ARBA" id="ARBA00022475"/>
    </source>
</evidence>
<dbReference type="PANTHER" id="PTHR10075">
    <property type="entry name" value="BASIGIN RELATED"/>
    <property type="match status" value="1"/>
</dbReference>
<dbReference type="Gene3D" id="2.60.40.10">
    <property type="entry name" value="Immunoglobulins"/>
    <property type="match status" value="2"/>
</dbReference>
<evidence type="ECO:0000256" key="8">
    <source>
        <dbReference type="ARBA" id="ARBA00022989"/>
    </source>
</evidence>
<dbReference type="GO" id="GO:0005886">
    <property type="term" value="C:plasma membrane"/>
    <property type="evidence" value="ECO:0007669"/>
    <property type="project" value="UniProtKB-SubCell"/>
</dbReference>
<protein>
    <recommendedName>
        <fullName evidence="13">Ig-like domain-containing protein</fullName>
    </recommendedName>
</protein>
<keyword evidence="9" id="KW-0472">Membrane</keyword>